<sequence length="178" mass="20211">MFLLAPASVSREIHFFSPLSTRSSSPSLICQNKSDSQVHFSLSLSLSLSLMAIVEEWMELANGCVCCTVQTSSVSSVSTLLLNRNPRIQLNQFFRIWFGFSEYKGLLQSGDDFVWRVDSNFNGRFVIDVEFLDLKISSVNVSTYRESHVCFSLLLLFSLFKTNIKNTKIHSYINKVNT</sequence>
<gene>
    <name evidence="2" type="ORF">GIB67_021769</name>
</gene>
<organism evidence="2 3">
    <name type="scientific">Kingdonia uniflora</name>
    <dbReference type="NCBI Taxonomy" id="39325"/>
    <lineage>
        <taxon>Eukaryota</taxon>
        <taxon>Viridiplantae</taxon>
        <taxon>Streptophyta</taxon>
        <taxon>Embryophyta</taxon>
        <taxon>Tracheophyta</taxon>
        <taxon>Spermatophyta</taxon>
        <taxon>Magnoliopsida</taxon>
        <taxon>Ranunculales</taxon>
        <taxon>Circaeasteraceae</taxon>
        <taxon>Kingdonia</taxon>
    </lineage>
</organism>
<dbReference type="InterPro" id="IPR003495">
    <property type="entry name" value="CobW/HypB/UreG_nucleotide-bd"/>
</dbReference>
<name>A0A7J7M9M7_9MAGN</name>
<dbReference type="EMBL" id="JACGCM010001686">
    <property type="protein sequence ID" value="KAF6151583.1"/>
    <property type="molecule type" value="Genomic_DNA"/>
</dbReference>
<feature type="domain" description="CobW/HypB/UreG nucleotide-binding" evidence="1">
    <location>
        <begin position="55"/>
        <end position="84"/>
    </location>
</feature>
<proteinExistence type="predicted"/>
<evidence type="ECO:0000313" key="2">
    <source>
        <dbReference type="EMBL" id="KAF6151583.1"/>
    </source>
</evidence>
<keyword evidence="3" id="KW-1185">Reference proteome</keyword>
<evidence type="ECO:0000259" key="1">
    <source>
        <dbReference type="Pfam" id="PF02492"/>
    </source>
</evidence>
<comment type="caution">
    <text evidence="2">The sequence shown here is derived from an EMBL/GenBank/DDBJ whole genome shotgun (WGS) entry which is preliminary data.</text>
</comment>
<reference evidence="2 3" key="1">
    <citation type="journal article" date="2020" name="IScience">
        <title>Genome Sequencing of the Endangered Kingdonia uniflora (Circaeasteraceae, Ranunculales) Reveals Potential Mechanisms of Evolutionary Specialization.</title>
        <authorList>
            <person name="Sun Y."/>
            <person name="Deng T."/>
            <person name="Zhang A."/>
            <person name="Moore M.J."/>
            <person name="Landis J.B."/>
            <person name="Lin N."/>
            <person name="Zhang H."/>
            <person name="Zhang X."/>
            <person name="Huang J."/>
            <person name="Zhang X."/>
            <person name="Sun H."/>
            <person name="Wang H."/>
        </authorList>
    </citation>
    <scope>NUCLEOTIDE SEQUENCE [LARGE SCALE GENOMIC DNA]</scope>
    <source>
        <strain evidence="2">TB1705</strain>
        <tissue evidence="2">Leaf</tissue>
    </source>
</reference>
<accession>A0A7J7M9M7</accession>
<protein>
    <recommendedName>
        <fullName evidence="1">CobW/HypB/UreG nucleotide-binding domain-containing protein</fullName>
    </recommendedName>
</protein>
<dbReference type="Pfam" id="PF02492">
    <property type="entry name" value="cobW"/>
    <property type="match status" value="1"/>
</dbReference>
<dbReference type="Proteomes" id="UP000541444">
    <property type="component" value="Unassembled WGS sequence"/>
</dbReference>
<dbReference type="AlphaFoldDB" id="A0A7J7M9M7"/>
<evidence type="ECO:0000313" key="3">
    <source>
        <dbReference type="Proteomes" id="UP000541444"/>
    </source>
</evidence>